<dbReference type="RefSeq" id="WP_396762417.1">
    <property type="nucleotide sequence ID" value="NZ_JBITLA010000003.1"/>
</dbReference>
<dbReference type="InterPro" id="IPR050765">
    <property type="entry name" value="Riboflavin_Biosynth_HTPR"/>
</dbReference>
<proteinExistence type="predicted"/>
<dbReference type="EMBL" id="JBITLE010000003">
    <property type="protein sequence ID" value="MFI7262991.1"/>
    <property type="molecule type" value="Genomic_DNA"/>
</dbReference>
<keyword evidence="3" id="KW-1185">Reference proteome</keyword>
<dbReference type="PANTHER" id="PTHR38011">
    <property type="entry name" value="DIHYDROFOLATE REDUCTASE FAMILY PROTEIN (AFU_ORTHOLOGUE AFUA_8G06820)"/>
    <property type="match status" value="1"/>
</dbReference>
<feature type="domain" description="Bacterial bifunctional deaminase-reductase C-terminal" evidence="1">
    <location>
        <begin position="3"/>
        <end position="181"/>
    </location>
</feature>
<evidence type="ECO:0000313" key="2">
    <source>
        <dbReference type="EMBL" id="MFI7262991.1"/>
    </source>
</evidence>
<name>A0ABW7ZJH1_9ACTN</name>
<dbReference type="InterPro" id="IPR024072">
    <property type="entry name" value="DHFR-like_dom_sf"/>
</dbReference>
<accession>A0ABW7ZJH1</accession>
<sequence length="190" mass="21049">MRKMIAAMKISVDGRTEGPEGYADWVDAWSDDYGLTPQVDACVLGGRMYPNYEQYWTAIQDRPNEPNPMGSGVPTPAEVEWARFAARTPHYVLSRTLTSAKWPLTTFLRGLDQVAALKQQPGKDVYLMGGAEITQACLAAGLVDEFRLIIYPLVAGAGTTLFTAPERHRLDLRTVEQLSNGRVRLRYGVG</sequence>
<dbReference type="Pfam" id="PF01872">
    <property type="entry name" value="RibD_C"/>
    <property type="match status" value="1"/>
</dbReference>
<dbReference type="InterPro" id="IPR002734">
    <property type="entry name" value="RibDG_C"/>
</dbReference>
<dbReference type="Proteomes" id="UP001612812">
    <property type="component" value="Unassembled WGS sequence"/>
</dbReference>
<comment type="caution">
    <text evidence="2">The sequence shown here is derived from an EMBL/GenBank/DDBJ whole genome shotgun (WGS) entry which is preliminary data.</text>
</comment>
<organism evidence="2 3">
    <name type="scientific">Micromonospora maritima</name>
    <dbReference type="NCBI Taxonomy" id="986711"/>
    <lineage>
        <taxon>Bacteria</taxon>
        <taxon>Bacillati</taxon>
        <taxon>Actinomycetota</taxon>
        <taxon>Actinomycetes</taxon>
        <taxon>Micromonosporales</taxon>
        <taxon>Micromonosporaceae</taxon>
        <taxon>Micromonospora</taxon>
    </lineage>
</organism>
<protein>
    <submittedName>
        <fullName evidence="2">Dihydrofolate reductase family protein</fullName>
    </submittedName>
</protein>
<dbReference type="PANTHER" id="PTHR38011:SF11">
    <property type="entry name" value="2,5-DIAMINO-6-RIBOSYLAMINO-4(3H)-PYRIMIDINONE 5'-PHOSPHATE REDUCTASE"/>
    <property type="match status" value="1"/>
</dbReference>
<evidence type="ECO:0000313" key="3">
    <source>
        <dbReference type="Proteomes" id="UP001612812"/>
    </source>
</evidence>
<dbReference type="SUPFAM" id="SSF53597">
    <property type="entry name" value="Dihydrofolate reductase-like"/>
    <property type="match status" value="1"/>
</dbReference>
<reference evidence="2 3" key="1">
    <citation type="submission" date="2024-10" db="EMBL/GenBank/DDBJ databases">
        <title>The Natural Products Discovery Center: Release of the First 8490 Sequenced Strains for Exploring Actinobacteria Biosynthetic Diversity.</title>
        <authorList>
            <person name="Kalkreuter E."/>
            <person name="Kautsar S.A."/>
            <person name="Yang D."/>
            <person name="Bader C.D."/>
            <person name="Teijaro C.N."/>
            <person name="Fluegel L."/>
            <person name="Davis C.M."/>
            <person name="Simpson J.R."/>
            <person name="Lauterbach L."/>
            <person name="Steele A.D."/>
            <person name="Gui C."/>
            <person name="Meng S."/>
            <person name="Li G."/>
            <person name="Viehrig K."/>
            <person name="Ye F."/>
            <person name="Su P."/>
            <person name="Kiefer A.F."/>
            <person name="Nichols A."/>
            <person name="Cepeda A.J."/>
            <person name="Yan W."/>
            <person name="Fan B."/>
            <person name="Jiang Y."/>
            <person name="Adhikari A."/>
            <person name="Zheng C.-J."/>
            <person name="Schuster L."/>
            <person name="Cowan T.M."/>
            <person name="Smanski M.J."/>
            <person name="Chevrette M.G."/>
            <person name="De Carvalho L.P.S."/>
            <person name="Shen B."/>
        </authorList>
    </citation>
    <scope>NUCLEOTIDE SEQUENCE [LARGE SCALE GENOMIC DNA]</scope>
    <source>
        <strain evidence="2 3">NPDC049845</strain>
    </source>
</reference>
<dbReference type="Gene3D" id="3.40.430.10">
    <property type="entry name" value="Dihydrofolate Reductase, subunit A"/>
    <property type="match status" value="1"/>
</dbReference>
<evidence type="ECO:0000259" key="1">
    <source>
        <dbReference type="Pfam" id="PF01872"/>
    </source>
</evidence>
<gene>
    <name evidence="2" type="ORF">ACIBP4_11885</name>
</gene>